<dbReference type="Pfam" id="PF21077">
    <property type="entry name" value="GDH_ACT3"/>
    <property type="match status" value="1"/>
</dbReference>
<evidence type="ECO:0000259" key="4">
    <source>
        <dbReference type="Pfam" id="PF21076"/>
    </source>
</evidence>
<dbReference type="PANTHER" id="PTHR43403">
    <property type="entry name" value="NAD-SPECIFIC GLUTAMATE DEHYDROGENASE"/>
    <property type="match status" value="1"/>
</dbReference>
<feature type="domain" description="NAD-glutamate dehydrogenase catalytic" evidence="1">
    <location>
        <begin position="676"/>
        <end position="1163"/>
    </location>
</feature>
<gene>
    <name evidence="6" type="ORF">KOF26_13145</name>
</gene>
<dbReference type="Pfam" id="PF21075">
    <property type="entry name" value="GDH_ACT1"/>
    <property type="match status" value="1"/>
</dbReference>
<dbReference type="Pfam" id="PF21079">
    <property type="entry name" value="GDH_HM2"/>
    <property type="match status" value="1"/>
</dbReference>
<evidence type="ECO:0000259" key="3">
    <source>
        <dbReference type="Pfam" id="PF21075"/>
    </source>
</evidence>
<feature type="domain" description="NAD-specific glutamate dehydrogenase C-terminal" evidence="2">
    <location>
        <begin position="1209"/>
        <end position="1530"/>
    </location>
</feature>
<dbReference type="EMBL" id="JAHKRT010000007">
    <property type="protein sequence ID" value="MBU3078815.1"/>
    <property type="molecule type" value="Genomic_DNA"/>
</dbReference>
<keyword evidence="7" id="KW-1185">Reference proteome</keyword>
<name>A0ABS6BKK2_9SPHN</name>
<feature type="domain" description="NAD-glutamate dehydrogenase ACT2" evidence="4">
    <location>
        <begin position="362"/>
        <end position="448"/>
    </location>
</feature>
<dbReference type="InterPro" id="IPR049056">
    <property type="entry name" value="NAD_Glu_DH_HM3"/>
</dbReference>
<dbReference type="Pfam" id="PF21078">
    <property type="entry name" value="GDH_HM3"/>
    <property type="match status" value="1"/>
</dbReference>
<evidence type="ECO:0000313" key="6">
    <source>
        <dbReference type="EMBL" id="MBU3078815.1"/>
    </source>
</evidence>
<feature type="domain" description="NAD-glutamate dehydrogenase ACT3" evidence="5">
    <location>
        <begin position="506"/>
        <end position="574"/>
    </location>
</feature>
<dbReference type="Pfam" id="PF21073">
    <property type="entry name" value="GDH_HM1"/>
    <property type="match status" value="1"/>
</dbReference>
<dbReference type="Pfam" id="PF21074">
    <property type="entry name" value="GDH_C"/>
    <property type="match status" value="1"/>
</dbReference>
<dbReference type="InterPro" id="IPR049059">
    <property type="entry name" value="NAD_Glu_DH_HM1"/>
</dbReference>
<evidence type="ECO:0000313" key="7">
    <source>
        <dbReference type="Proteomes" id="UP000776276"/>
    </source>
</evidence>
<sequence>MMAAKAEQLPGLGEDLARVLTEGALPGETLGLEGEALAAAAEFSAAAALSRPAGEPAIALESLGTDGPRRLMRLAVVNDDMPFLVDSVASVFSARNLGVVRLLHPVITVRRDGAGQLVALLPAGEAGERRESLIYMEIDRADARDRRALVDELHAVLADVRASVQDWQRMQLALRDTADTLPDGEGAALMRWFLEGNMTLLGAETQGRDGAAHDALGICRTASVALWSEPARAAAFAYFDQGGTAPLLVKADRVATVHRRVPLDLVVAPVRRDGSVVALSIHAGLWTSAALSTKADRVPVLRQRLAALEEKFGFDPRGHAGKALRHTLSVLPHDLLIGFAPQTLEAVALTAMSLTDRPRSKLLLAEGALGIHLFAFVWLPRDELTTARRVQIGRMLEEAAGAPVSSWSFELGDGDLAFLRFTLDTGPGSAAPDADALDRRLEQMVRGWAPALEAALADAGAGSRATRLNITYAAAFPAAYRLRYGPAGAASDVLRLQGLDGDASRAARLYAQEDEPDSRLHLKIYRTGGVVPLSDAVPVLENFGFRVMEEIPTALEGGLGHIHEFTLELPEGARGVMDRAATVEGAIAAVLEGRAENDAFNQLLVAAGLDPDAVVLLRAWFRYLRQTGLPYGIQTVVDAARRAPEITRGLIALFHALHHPRHASDKAAAEAGRALDAGLAQVAAIDDDRILRRLRAVVEATLRTNAFSPAATEALAFKLDSARVPDLPKPLPWREIWVYSPRVEGIHLRGGPIARGGLRWSDRRDDFRTEILGLMKAQVVKNAVIVPTGAKGGFYAKQLPPASDRAAWYAEGTESYRVFIRALLSVTDNLVEGAVVHPEGVAIRDGDDPYFVVAADKGTAAFSDVANAIAVERGFWLGDAFASGGSHGYDHKAMGITARGAWISVTRHFAEMGVDVANDPVTVVGCGDMSGDVFGNGMLLSKSLKLVAAFDHRHIFLDPDPDPAASWAERDRMFRLPASSWGDYDAALISTGGGIFPRSQKSIPLTPEVRAVLGIDAEALDPSGLISAILKAPADLLWFGGIGTYVKGPLEGAVGDPPNDAHRVTGEEVRAKVIGEGANLAVTQAGRIAFAARGGRINTDFIDNSAGVDCSDNEVNIKIPLNREMVEGRLSFEDRNSLLAEMTDDVAAIVLEDNRLQTLALSLAEHGGATALPSQVRVLEILEASGRIDRKVEGLEANDVLLRRGQEDRGLTRPELSVLLAHGKLALQAGIEASAIPDDALFRPMLHAAFPPAMQERQSEAIDAHRLRREIVATKLANLVVNRLGPVMPFELAEEEGCSLARVAGAYAAADTIFDLALLWTAIEQAPVVETERLALFAIAAGGVRLHISDIIQSSETDALPGAIAERLRPGIARLDDATEGLLKDEARLQAGSLRERLAQTGASAELIARLVRLYELDGAIGIATLSARMGLSEVEATSAYTRLGEALGLDWAKAAAIRFRSADPWERLLVAGLVSEFEQLRLVFLAGQSGDPVAGVEEWLGAHAARVTQFNALVARGRVTATPSAAMLAQIAAQARLLLAR</sequence>
<dbReference type="Pfam" id="PF05088">
    <property type="entry name" value="Bac_GDH_CD"/>
    <property type="match status" value="1"/>
</dbReference>
<protein>
    <submittedName>
        <fullName evidence="6">NAD-glutamate dehydrogenase</fullName>
    </submittedName>
</protein>
<dbReference type="InterPro" id="IPR007780">
    <property type="entry name" value="NAD_Glu_DH_bac"/>
</dbReference>
<dbReference type="PIRSF" id="PIRSF036761">
    <property type="entry name" value="GDH_Mll4104"/>
    <property type="match status" value="1"/>
</dbReference>
<evidence type="ECO:0000259" key="1">
    <source>
        <dbReference type="Pfam" id="PF05088"/>
    </source>
</evidence>
<dbReference type="PANTHER" id="PTHR43403:SF1">
    <property type="entry name" value="NAD-SPECIFIC GLUTAMATE DEHYDROGENASE"/>
    <property type="match status" value="1"/>
</dbReference>
<dbReference type="InterPro" id="IPR049062">
    <property type="entry name" value="NAD_Glu_DH_ACT2"/>
</dbReference>
<organism evidence="6 7">
    <name type="scientific">Sphingomonas quercus</name>
    <dbReference type="NCBI Taxonomy" id="2842451"/>
    <lineage>
        <taxon>Bacteria</taxon>
        <taxon>Pseudomonadati</taxon>
        <taxon>Pseudomonadota</taxon>
        <taxon>Alphaproteobacteria</taxon>
        <taxon>Sphingomonadales</taxon>
        <taxon>Sphingomonadaceae</taxon>
        <taxon>Sphingomonas</taxon>
    </lineage>
</organism>
<accession>A0ABS6BKK2</accession>
<dbReference type="Proteomes" id="UP000776276">
    <property type="component" value="Unassembled WGS sequence"/>
</dbReference>
<evidence type="ECO:0000259" key="2">
    <source>
        <dbReference type="Pfam" id="PF21074"/>
    </source>
</evidence>
<proteinExistence type="predicted"/>
<dbReference type="Pfam" id="PF21076">
    <property type="entry name" value="GDH_ACT2"/>
    <property type="match status" value="1"/>
</dbReference>
<reference evidence="6 7" key="1">
    <citation type="submission" date="2021-06" db="EMBL/GenBank/DDBJ databases">
        <title>Sphingomonas sp. XMGL2, whole genome shotgun sequencing project.</title>
        <authorList>
            <person name="Zhao G."/>
            <person name="Shen L."/>
        </authorList>
    </citation>
    <scope>NUCLEOTIDE SEQUENCE [LARGE SCALE GENOMIC DNA]</scope>
    <source>
        <strain evidence="6 7">XMGL2</strain>
    </source>
</reference>
<dbReference type="InterPro" id="IPR028971">
    <property type="entry name" value="NAD-GDH_cat"/>
</dbReference>
<dbReference type="InterPro" id="IPR049058">
    <property type="entry name" value="NAD_Glu_DH_HM2"/>
</dbReference>
<evidence type="ECO:0000259" key="5">
    <source>
        <dbReference type="Pfam" id="PF21077"/>
    </source>
</evidence>
<comment type="caution">
    <text evidence="6">The sequence shown here is derived from an EMBL/GenBank/DDBJ whole genome shotgun (WGS) entry which is preliminary data.</text>
</comment>
<dbReference type="InterPro" id="IPR049064">
    <property type="entry name" value="NAD_Glu_DH_ACT3"/>
</dbReference>
<feature type="domain" description="NAD-glutamate dehydrogenase N-terminal ACT1" evidence="3">
    <location>
        <begin position="38"/>
        <end position="153"/>
    </location>
</feature>
<dbReference type="InterPro" id="IPR024727">
    <property type="entry name" value="NAD_Glu_DH_N_ACT1"/>
</dbReference>
<dbReference type="InterPro" id="IPR048381">
    <property type="entry name" value="GDH_C"/>
</dbReference>